<name>A0AA88H5X3_NAELO</name>
<evidence type="ECO:0000256" key="2">
    <source>
        <dbReference type="ARBA" id="ARBA00007532"/>
    </source>
</evidence>
<dbReference type="GO" id="GO:0005829">
    <property type="term" value="C:cytosol"/>
    <property type="evidence" value="ECO:0007669"/>
    <property type="project" value="TreeGrafter"/>
</dbReference>
<keyword evidence="14" id="KW-1185">Reference proteome</keyword>
<dbReference type="GO" id="GO:0006749">
    <property type="term" value="P:glutathione metabolic process"/>
    <property type="evidence" value="ECO:0007669"/>
    <property type="project" value="TreeGrafter"/>
</dbReference>
<dbReference type="PANTHER" id="PTHR42737">
    <property type="entry name" value="GLUTATHIONE REDUCTASE"/>
    <property type="match status" value="1"/>
</dbReference>
<dbReference type="PANTHER" id="PTHR42737:SF2">
    <property type="entry name" value="GLUTATHIONE REDUCTASE"/>
    <property type="match status" value="1"/>
</dbReference>
<dbReference type="InterPro" id="IPR012999">
    <property type="entry name" value="Pyr_OxRdtase_I_AS"/>
</dbReference>
<dbReference type="SUPFAM" id="SSF55424">
    <property type="entry name" value="FAD/NAD-linked reductases, dimerisation (C-terminal) domain"/>
    <property type="match status" value="1"/>
</dbReference>
<dbReference type="GO" id="GO:0045454">
    <property type="term" value="P:cell redox homeostasis"/>
    <property type="evidence" value="ECO:0007669"/>
    <property type="project" value="InterPro"/>
</dbReference>
<dbReference type="InterPro" id="IPR006338">
    <property type="entry name" value="Thioredoxin/glutathione_Rdtase"/>
</dbReference>
<dbReference type="PRINTS" id="PR00411">
    <property type="entry name" value="PNDRDTASEI"/>
</dbReference>
<protein>
    <recommendedName>
        <fullName evidence="15">Thioredoxin reductase</fullName>
    </recommendedName>
</protein>
<dbReference type="GO" id="GO:0004791">
    <property type="term" value="F:thioredoxin-disulfide reductase (NADPH) activity"/>
    <property type="evidence" value="ECO:0007669"/>
    <property type="project" value="InterPro"/>
</dbReference>
<dbReference type="InterPro" id="IPR016156">
    <property type="entry name" value="FAD/NAD-linked_Rdtase_dimer_sf"/>
</dbReference>
<dbReference type="Pfam" id="PF02852">
    <property type="entry name" value="Pyr_redox_dim"/>
    <property type="match status" value="1"/>
</dbReference>
<dbReference type="SUPFAM" id="SSF51905">
    <property type="entry name" value="FAD/NAD(P)-binding domain"/>
    <property type="match status" value="1"/>
</dbReference>
<dbReference type="EMBL" id="PYSW02000002">
    <property type="protein sequence ID" value="KAG2393311.1"/>
    <property type="molecule type" value="Genomic_DNA"/>
</dbReference>
<keyword evidence="10" id="KW-0732">Signal</keyword>
<dbReference type="Gene3D" id="3.50.50.60">
    <property type="entry name" value="FAD/NAD(P)-binding domain"/>
    <property type="match status" value="1"/>
</dbReference>
<organism evidence="13 14">
    <name type="scientific">Naegleria lovaniensis</name>
    <name type="common">Amoeba</name>
    <dbReference type="NCBI Taxonomy" id="51637"/>
    <lineage>
        <taxon>Eukaryota</taxon>
        <taxon>Discoba</taxon>
        <taxon>Heterolobosea</taxon>
        <taxon>Tetramitia</taxon>
        <taxon>Eutetramitia</taxon>
        <taxon>Vahlkampfiidae</taxon>
        <taxon>Naegleria</taxon>
    </lineage>
</organism>
<dbReference type="PRINTS" id="PR00368">
    <property type="entry name" value="FADPNR"/>
</dbReference>
<keyword evidence="4 9" id="KW-0274">FAD</keyword>
<dbReference type="InterPro" id="IPR046952">
    <property type="entry name" value="GSHR/TRXR-like"/>
</dbReference>
<evidence type="ECO:0000256" key="7">
    <source>
        <dbReference type="ARBA" id="ARBA00023157"/>
    </source>
</evidence>
<keyword evidence="5" id="KW-0521">NADP</keyword>
<evidence type="ECO:0000259" key="12">
    <source>
        <dbReference type="Pfam" id="PF07992"/>
    </source>
</evidence>
<dbReference type="GO" id="GO:0034599">
    <property type="term" value="P:cellular response to oxidative stress"/>
    <property type="evidence" value="ECO:0007669"/>
    <property type="project" value="TreeGrafter"/>
</dbReference>
<feature type="chain" id="PRO_5041744134" description="Thioredoxin reductase" evidence="10">
    <location>
        <begin position="25"/>
        <end position="622"/>
    </location>
</feature>
<comment type="caution">
    <text evidence="13">The sequence shown here is derived from an EMBL/GenBank/DDBJ whole genome shotgun (WGS) entry which is preliminary data.</text>
</comment>
<dbReference type="GO" id="GO:0050660">
    <property type="term" value="F:flavin adenine dinucleotide binding"/>
    <property type="evidence" value="ECO:0007669"/>
    <property type="project" value="InterPro"/>
</dbReference>
<dbReference type="InterPro" id="IPR004099">
    <property type="entry name" value="Pyr_nucl-diS_OxRdtase_dimer"/>
</dbReference>
<dbReference type="Proteomes" id="UP000816034">
    <property type="component" value="Unassembled WGS sequence"/>
</dbReference>
<evidence type="ECO:0000313" key="14">
    <source>
        <dbReference type="Proteomes" id="UP000816034"/>
    </source>
</evidence>
<feature type="domain" description="Pyridine nucleotide-disulphide oxidoreductase dimerisation" evidence="11">
    <location>
        <begin position="499"/>
        <end position="608"/>
    </location>
</feature>
<dbReference type="Pfam" id="PF07992">
    <property type="entry name" value="Pyr_redox_2"/>
    <property type="match status" value="1"/>
</dbReference>
<dbReference type="GO" id="GO:0005739">
    <property type="term" value="C:mitochondrion"/>
    <property type="evidence" value="ECO:0007669"/>
    <property type="project" value="TreeGrafter"/>
</dbReference>
<evidence type="ECO:0000256" key="3">
    <source>
        <dbReference type="ARBA" id="ARBA00022630"/>
    </source>
</evidence>
<feature type="signal peptide" evidence="10">
    <location>
        <begin position="1"/>
        <end position="24"/>
    </location>
</feature>
<reference evidence="13 14" key="1">
    <citation type="journal article" date="2018" name="BMC Genomics">
        <title>The genome of Naegleria lovaniensis, the basis for a comparative approach to unravel pathogenicity factors of the human pathogenic amoeba N. fowleri.</title>
        <authorList>
            <person name="Liechti N."/>
            <person name="Schurch N."/>
            <person name="Bruggmann R."/>
            <person name="Wittwer M."/>
        </authorList>
    </citation>
    <scope>NUCLEOTIDE SEQUENCE [LARGE SCALE GENOMIC DNA]</scope>
    <source>
        <strain evidence="13 14">ATCC 30569</strain>
    </source>
</reference>
<evidence type="ECO:0000256" key="8">
    <source>
        <dbReference type="ARBA" id="ARBA00023284"/>
    </source>
</evidence>
<evidence type="ECO:0000256" key="4">
    <source>
        <dbReference type="ARBA" id="ARBA00022827"/>
    </source>
</evidence>
<dbReference type="RefSeq" id="XP_044555205.1">
    <property type="nucleotide sequence ID" value="XM_044696747.1"/>
</dbReference>
<evidence type="ECO:0000256" key="1">
    <source>
        <dbReference type="ARBA" id="ARBA00001974"/>
    </source>
</evidence>
<feature type="domain" description="FAD/NAD(P)-binding" evidence="12">
    <location>
        <begin position="111"/>
        <end position="475"/>
    </location>
</feature>
<evidence type="ECO:0000313" key="13">
    <source>
        <dbReference type="EMBL" id="KAG2393311.1"/>
    </source>
</evidence>
<dbReference type="GO" id="GO:0004362">
    <property type="term" value="F:glutathione-disulfide reductase (NADPH) activity"/>
    <property type="evidence" value="ECO:0007669"/>
    <property type="project" value="TreeGrafter"/>
</dbReference>
<evidence type="ECO:0000256" key="10">
    <source>
        <dbReference type="SAM" id="SignalP"/>
    </source>
</evidence>
<proteinExistence type="inferred from homology"/>
<dbReference type="InterPro" id="IPR023753">
    <property type="entry name" value="FAD/NAD-binding_dom"/>
</dbReference>
<dbReference type="AlphaFoldDB" id="A0AA88H5X3"/>
<keyword evidence="8 9" id="KW-0676">Redox-active center</keyword>
<keyword evidence="3 9" id="KW-0285">Flavoprotein</keyword>
<evidence type="ECO:0000259" key="11">
    <source>
        <dbReference type="Pfam" id="PF02852"/>
    </source>
</evidence>
<keyword evidence="6 9" id="KW-0560">Oxidoreductase</keyword>
<evidence type="ECO:0000256" key="6">
    <source>
        <dbReference type="ARBA" id="ARBA00023002"/>
    </source>
</evidence>
<gene>
    <name evidence="13" type="ORF">C9374_006842</name>
</gene>
<comment type="cofactor">
    <cofactor evidence="1">
        <name>FAD</name>
        <dbReference type="ChEBI" id="CHEBI:57692"/>
    </cofactor>
</comment>
<comment type="similarity">
    <text evidence="2 9">Belongs to the class-I pyridine nucleotide-disulfide oxidoreductase family.</text>
</comment>
<dbReference type="NCBIfam" id="TIGR01438">
    <property type="entry name" value="TGR"/>
    <property type="match status" value="1"/>
</dbReference>
<evidence type="ECO:0008006" key="15">
    <source>
        <dbReference type="Google" id="ProtNLM"/>
    </source>
</evidence>
<accession>A0AA88H5X3</accession>
<dbReference type="GeneID" id="68099296"/>
<dbReference type="PROSITE" id="PS00076">
    <property type="entry name" value="PYRIDINE_REDOX_1"/>
    <property type="match status" value="1"/>
</dbReference>
<sequence length="622" mass="70020">MIQQQQPMATLLLMLATTTHQTNARRNSAWSDSLYGRYEGSIEKFFSSLACALFFYKFGTFKGSSRTLWRNYFNKNKKKKHFRLIVYSDTDTTTTTTITDQNDSFSYNYMYDLIVIGGGSGGLKTAKTAADLGAKVALLDYVKPSTQGNTWKIGGTCVNVGCIPKKQMHYAAEMGEKIRQAINYGWKLPGLSDASDNLSSDMFNHFSHEKRSQYFDWNTLVQGVLNTRSGSNFVYKNELKKRKIDFFEALGQLQDAHTVKLTQNSNSSPLLLTSKFIVLAPGGRPYVPSHDEIPGALEHAITSDDLFSLQTPPGKTLIVGGGYIALECAGFLSGLGFDTSVMVRSQILRSGSFDREVVSHLQQSMSSEHFVKFLQPCIPKRIEKLETSNKKRVIYWNTLENREYSEEFDTVMFATGRYADVKGLNLDQVGIAYTKEGKIIVDQEERTNVPSIYALGDVIENGYNLELTPVAIQQGKYLAYRLFHPETNNKRYLVDYNFVPTTVFTPLEYGLVGYSEEKAEKEFGRENLVIYKKKFNILEHKIPEKSEKGFVKLICLKNENEKVIGLHYLGPQAAEVTQGFALAVKKGCTKEEFDDVIGIHPSNAEAFVYLELGVYEDKTCCG</sequence>
<dbReference type="InterPro" id="IPR036188">
    <property type="entry name" value="FAD/NAD-bd_sf"/>
</dbReference>
<keyword evidence="7" id="KW-1015">Disulfide bond</keyword>
<evidence type="ECO:0000256" key="5">
    <source>
        <dbReference type="ARBA" id="ARBA00022857"/>
    </source>
</evidence>
<dbReference type="FunFam" id="3.50.50.60:FF:000012">
    <property type="entry name" value="Thioredoxin reductase 1, cytoplasmic"/>
    <property type="match status" value="1"/>
</dbReference>
<evidence type="ECO:0000256" key="9">
    <source>
        <dbReference type="RuleBase" id="RU003691"/>
    </source>
</evidence>